<dbReference type="PANTHER" id="PTHR43133">
    <property type="entry name" value="RNA POLYMERASE ECF-TYPE SIGMA FACTO"/>
    <property type="match status" value="1"/>
</dbReference>
<proteinExistence type="inferred from homology"/>
<dbReference type="Proteomes" id="UP000192917">
    <property type="component" value="Unassembled WGS sequence"/>
</dbReference>
<organism evidence="7 8">
    <name type="scientific">Tistlia consotensis USBA 355</name>
    <dbReference type="NCBI Taxonomy" id="560819"/>
    <lineage>
        <taxon>Bacteria</taxon>
        <taxon>Pseudomonadati</taxon>
        <taxon>Pseudomonadota</taxon>
        <taxon>Alphaproteobacteria</taxon>
        <taxon>Rhodospirillales</taxon>
        <taxon>Rhodovibrionaceae</taxon>
        <taxon>Tistlia</taxon>
    </lineage>
</organism>
<evidence type="ECO:0000313" key="7">
    <source>
        <dbReference type="EMBL" id="SMF78232.1"/>
    </source>
</evidence>
<feature type="domain" description="RNA polymerase sigma factor 70 region 4 type 2" evidence="6">
    <location>
        <begin position="107"/>
        <end position="157"/>
    </location>
</feature>
<dbReference type="GO" id="GO:0006352">
    <property type="term" value="P:DNA-templated transcription initiation"/>
    <property type="evidence" value="ECO:0007669"/>
    <property type="project" value="InterPro"/>
</dbReference>
<dbReference type="Pfam" id="PF04542">
    <property type="entry name" value="Sigma70_r2"/>
    <property type="match status" value="1"/>
</dbReference>
<protein>
    <submittedName>
        <fullName evidence="7">RNA polymerase sigma-70 factor, ECF subfamily</fullName>
    </submittedName>
</protein>
<evidence type="ECO:0000256" key="4">
    <source>
        <dbReference type="ARBA" id="ARBA00023163"/>
    </source>
</evidence>
<gene>
    <name evidence="7" type="ORF">SAMN05428998_13823</name>
</gene>
<dbReference type="GO" id="GO:0003677">
    <property type="term" value="F:DNA binding"/>
    <property type="evidence" value="ECO:0007669"/>
    <property type="project" value="InterPro"/>
</dbReference>
<keyword evidence="4" id="KW-0804">Transcription</keyword>
<dbReference type="InterPro" id="IPR039425">
    <property type="entry name" value="RNA_pol_sigma-70-like"/>
</dbReference>
<evidence type="ECO:0000313" key="8">
    <source>
        <dbReference type="Proteomes" id="UP000192917"/>
    </source>
</evidence>
<dbReference type="SUPFAM" id="SSF88659">
    <property type="entry name" value="Sigma3 and sigma4 domains of RNA polymerase sigma factors"/>
    <property type="match status" value="1"/>
</dbReference>
<comment type="similarity">
    <text evidence="1">Belongs to the sigma-70 factor family. ECF subfamily.</text>
</comment>
<evidence type="ECO:0000259" key="6">
    <source>
        <dbReference type="Pfam" id="PF08281"/>
    </source>
</evidence>
<evidence type="ECO:0000256" key="1">
    <source>
        <dbReference type="ARBA" id="ARBA00010641"/>
    </source>
</evidence>
<dbReference type="InterPro" id="IPR013324">
    <property type="entry name" value="RNA_pol_sigma_r3/r4-like"/>
</dbReference>
<dbReference type="SUPFAM" id="SSF88946">
    <property type="entry name" value="Sigma2 domain of RNA polymerase sigma factors"/>
    <property type="match status" value="1"/>
</dbReference>
<dbReference type="Gene3D" id="1.10.10.10">
    <property type="entry name" value="Winged helix-like DNA-binding domain superfamily/Winged helix DNA-binding domain"/>
    <property type="match status" value="1"/>
</dbReference>
<keyword evidence="8" id="KW-1185">Reference proteome</keyword>
<dbReference type="STRING" id="560819.SAMN05428998_13823"/>
<dbReference type="Gene3D" id="1.10.1740.10">
    <property type="match status" value="1"/>
</dbReference>
<dbReference type="GO" id="GO:0016987">
    <property type="term" value="F:sigma factor activity"/>
    <property type="evidence" value="ECO:0007669"/>
    <property type="project" value="UniProtKB-KW"/>
</dbReference>
<dbReference type="NCBIfam" id="TIGR02937">
    <property type="entry name" value="sigma70-ECF"/>
    <property type="match status" value="1"/>
</dbReference>
<keyword evidence="3" id="KW-0731">Sigma factor</keyword>
<dbReference type="CDD" id="cd06171">
    <property type="entry name" value="Sigma70_r4"/>
    <property type="match status" value="1"/>
</dbReference>
<feature type="domain" description="RNA polymerase sigma-70 region 2" evidence="5">
    <location>
        <begin position="10"/>
        <end position="73"/>
    </location>
</feature>
<evidence type="ECO:0000256" key="2">
    <source>
        <dbReference type="ARBA" id="ARBA00023015"/>
    </source>
</evidence>
<evidence type="ECO:0000259" key="5">
    <source>
        <dbReference type="Pfam" id="PF04542"/>
    </source>
</evidence>
<evidence type="ECO:0000256" key="3">
    <source>
        <dbReference type="ARBA" id="ARBA00023082"/>
    </source>
</evidence>
<accession>A0A1Y6CU61</accession>
<dbReference type="AlphaFoldDB" id="A0A1Y6CU61"/>
<dbReference type="InterPro" id="IPR013325">
    <property type="entry name" value="RNA_pol_sigma_r2"/>
</dbReference>
<dbReference type="InterPro" id="IPR014284">
    <property type="entry name" value="RNA_pol_sigma-70_dom"/>
</dbReference>
<dbReference type="Pfam" id="PF08281">
    <property type="entry name" value="Sigma70_r4_2"/>
    <property type="match status" value="1"/>
</dbReference>
<dbReference type="InterPro" id="IPR013249">
    <property type="entry name" value="RNA_pol_sigma70_r4_t2"/>
</dbReference>
<name>A0A1Y6CU61_9PROT</name>
<reference evidence="7 8" key="1">
    <citation type="submission" date="2017-04" db="EMBL/GenBank/DDBJ databases">
        <authorList>
            <person name="Afonso C.L."/>
            <person name="Miller P.J."/>
            <person name="Scott M.A."/>
            <person name="Spackman E."/>
            <person name="Goraichik I."/>
            <person name="Dimitrov K.M."/>
            <person name="Suarez D.L."/>
            <person name="Swayne D.E."/>
        </authorList>
    </citation>
    <scope>NUCLEOTIDE SEQUENCE [LARGE SCALE GENOMIC DNA]</scope>
    <source>
        <strain evidence="7 8">USBA 355</strain>
    </source>
</reference>
<dbReference type="RefSeq" id="WP_085126142.1">
    <property type="nucleotide sequence ID" value="NZ_FWZX01000038.1"/>
</dbReference>
<dbReference type="InterPro" id="IPR007627">
    <property type="entry name" value="RNA_pol_sigma70_r2"/>
</dbReference>
<dbReference type="PANTHER" id="PTHR43133:SF25">
    <property type="entry name" value="RNA POLYMERASE SIGMA FACTOR RFAY-RELATED"/>
    <property type="match status" value="1"/>
</dbReference>
<dbReference type="EMBL" id="FWZX01000038">
    <property type="protein sequence ID" value="SMF78232.1"/>
    <property type="molecule type" value="Genomic_DNA"/>
</dbReference>
<sequence>MAQARRRRIEDELKGLFGFALALSGDRGQAEELVQETVLQALSARQVPDSAGAFRAWLFRQLRSAAGEARRASRHMTPTEPEKLAERIDGTQSLAAAGDALADVLTLRAALARLKPAQREIVALVDIAGFRYAEVAELLGVPVGTVMSRVCRARAALAQEVAGSVAERVAGTNVLPLAAARAGRGG</sequence>
<keyword evidence="2" id="KW-0805">Transcription regulation</keyword>
<dbReference type="InterPro" id="IPR036388">
    <property type="entry name" value="WH-like_DNA-bd_sf"/>
</dbReference>